<proteinExistence type="inferred from homology"/>
<organism evidence="9 10">
    <name type="scientific">Candidatus Sungbacteria bacterium RIFCSPHIGHO2_02_FULL_49_20</name>
    <dbReference type="NCBI Taxonomy" id="1802272"/>
    <lineage>
        <taxon>Bacteria</taxon>
        <taxon>Candidatus Sungiibacteriota</taxon>
    </lineage>
</organism>
<keyword evidence="2 7" id="KW-0699">rRNA-binding</keyword>
<dbReference type="GO" id="GO:0022625">
    <property type="term" value="C:cytosolic large ribosomal subunit"/>
    <property type="evidence" value="ECO:0007669"/>
    <property type="project" value="TreeGrafter"/>
</dbReference>
<evidence type="ECO:0000313" key="10">
    <source>
        <dbReference type="Proteomes" id="UP000178710"/>
    </source>
</evidence>
<dbReference type="GO" id="GO:0003735">
    <property type="term" value="F:structural constituent of ribosome"/>
    <property type="evidence" value="ECO:0007669"/>
    <property type="project" value="InterPro"/>
</dbReference>
<evidence type="ECO:0000256" key="3">
    <source>
        <dbReference type="ARBA" id="ARBA00022884"/>
    </source>
</evidence>
<feature type="region of interest" description="Disordered" evidence="8">
    <location>
        <begin position="1"/>
        <end position="25"/>
    </location>
</feature>
<keyword evidence="5 7" id="KW-0687">Ribonucleoprotein</keyword>
<name>A0A1G2KPY0_9BACT</name>
<dbReference type="CDD" id="cd00432">
    <property type="entry name" value="Ribosomal_L18_L5e"/>
    <property type="match status" value="1"/>
</dbReference>
<dbReference type="PANTHER" id="PTHR12899:SF3">
    <property type="entry name" value="LARGE RIBOSOMAL SUBUNIT PROTEIN UL18M"/>
    <property type="match status" value="1"/>
</dbReference>
<dbReference type="HAMAP" id="MF_01337_B">
    <property type="entry name" value="Ribosomal_uL18_B"/>
    <property type="match status" value="1"/>
</dbReference>
<evidence type="ECO:0000256" key="2">
    <source>
        <dbReference type="ARBA" id="ARBA00022730"/>
    </source>
</evidence>
<keyword evidence="4 7" id="KW-0689">Ribosomal protein</keyword>
<evidence type="ECO:0000256" key="8">
    <source>
        <dbReference type="SAM" id="MobiDB-lite"/>
    </source>
</evidence>
<evidence type="ECO:0000256" key="4">
    <source>
        <dbReference type="ARBA" id="ARBA00022980"/>
    </source>
</evidence>
<dbReference type="GO" id="GO:0008097">
    <property type="term" value="F:5S rRNA binding"/>
    <property type="evidence" value="ECO:0007669"/>
    <property type="project" value="TreeGrafter"/>
</dbReference>
<dbReference type="Gene3D" id="3.30.420.100">
    <property type="match status" value="1"/>
</dbReference>
<protein>
    <recommendedName>
        <fullName evidence="6 7">Large ribosomal subunit protein uL18</fullName>
    </recommendedName>
</protein>
<comment type="subunit">
    <text evidence="7">Part of the 50S ribosomal subunit; part of the 5S rRNA/L5/L18/L25 subcomplex. Contacts the 5S and 23S rRNAs.</text>
</comment>
<gene>
    <name evidence="7" type="primary">rplR</name>
    <name evidence="9" type="ORF">A3C12_03190</name>
</gene>
<feature type="compositionally biased region" description="Basic and acidic residues" evidence="8">
    <location>
        <begin position="1"/>
        <end position="11"/>
    </location>
</feature>
<feature type="compositionally biased region" description="Basic residues" evidence="8">
    <location>
        <begin position="12"/>
        <end position="22"/>
    </location>
</feature>
<reference evidence="9 10" key="1">
    <citation type="journal article" date="2016" name="Nat. Commun.">
        <title>Thousands of microbial genomes shed light on interconnected biogeochemical processes in an aquifer system.</title>
        <authorList>
            <person name="Anantharaman K."/>
            <person name="Brown C.T."/>
            <person name="Hug L.A."/>
            <person name="Sharon I."/>
            <person name="Castelle C.J."/>
            <person name="Probst A.J."/>
            <person name="Thomas B.C."/>
            <person name="Singh A."/>
            <person name="Wilkins M.J."/>
            <person name="Karaoz U."/>
            <person name="Brodie E.L."/>
            <person name="Williams K.H."/>
            <person name="Hubbard S.S."/>
            <person name="Banfield J.F."/>
        </authorList>
    </citation>
    <scope>NUCLEOTIDE SEQUENCE [LARGE SCALE GENOMIC DNA]</scope>
</reference>
<accession>A0A1G2KPY0</accession>
<dbReference type="Proteomes" id="UP000178710">
    <property type="component" value="Unassembled WGS sequence"/>
</dbReference>
<keyword evidence="3 7" id="KW-0694">RNA-binding</keyword>
<evidence type="ECO:0000256" key="5">
    <source>
        <dbReference type="ARBA" id="ARBA00023274"/>
    </source>
</evidence>
<dbReference type="PANTHER" id="PTHR12899">
    <property type="entry name" value="39S RIBOSOMAL PROTEIN L18, MITOCHONDRIAL"/>
    <property type="match status" value="1"/>
</dbReference>
<dbReference type="SUPFAM" id="SSF53137">
    <property type="entry name" value="Translational machinery components"/>
    <property type="match status" value="1"/>
</dbReference>
<evidence type="ECO:0000256" key="7">
    <source>
        <dbReference type="HAMAP-Rule" id="MF_01337"/>
    </source>
</evidence>
<dbReference type="InterPro" id="IPR057268">
    <property type="entry name" value="Ribosomal_L18"/>
</dbReference>
<sequence>MTVKDKREYRQTRARRTRMQLRRGRDTHPRLSVFRSGRHVYAQVIDDIHGKTLAQVSDLKLTKEKGATLCVRAAKVGEAIGKAAIEKKIKTVVFDRGGYRYHGVVKALADGARKSGLRF</sequence>
<dbReference type="InterPro" id="IPR005484">
    <property type="entry name" value="Ribosomal_uL18_bac/plant/anim"/>
</dbReference>
<comment type="caution">
    <text evidence="9">The sequence shown here is derived from an EMBL/GenBank/DDBJ whole genome shotgun (WGS) entry which is preliminary data.</text>
</comment>
<dbReference type="EMBL" id="MHQK01000027">
    <property type="protein sequence ID" value="OHA01468.1"/>
    <property type="molecule type" value="Genomic_DNA"/>
</dbReference>
<evidence type="ECO:0000256" key="6">
    <source>
        <dbReference type="ARBA" id="ARBA00035197"/>
    </source>
</evidence>
<comment type="similarity">
    <text evidence="1 7">Belongs to the universal ribosomal protein uL18 family.</text>
</comment>
<evidence type="ECO:0000313" key="9">
    <source>
        <dbReference type="EMBL" id="OHA01468.1"/>
    </source>
</evidence>
<dbReference type="FunFam" id="3.30.420.100:FF:000001">
    <property type="entry name" value="50S ribosomal protein L18"/>
    <property type="match status" value="1"/>
</dbReference>
<dbReference type="InterPro" id="IPR004389">
    <property type="entry name" value="Ribosomal_uL18_bac-type"/>
</dbReference>
<evidence type="ECO:0000256" key="1">
    <source>
        <dbReference type="ARBA" id="ARBA00007116"/>
    </source>
</evidence>
<dbReference type="NCBIfam" id="TIGR00060">
    <property type="entry name" value="L18_bact"/>
    <property type="match status" value="1"/>
</dbReference>
<dbReference type="GO" id="GO:0006412">
    <property type="term" value="P:translation"/>
    <property type="evidence" value="ECO:0007669"/>
    <property type="project" value="UniProtKB-UniRule"/>
</dbReference>
<comment type="function">
    <text evidence="7">This is one of the proteins that bind and probably mediate the attachment of the 5S RNA into the large ribosomal subunit, where it forms part of the central protuberance.</text>
</comment>
<dbReference type="AlphaFoldDB" id="A0A1G2KPY0"/>
<dbReference type="Pfam" id="PF00861">
    <property type="entry name" value="Ribosomal_L18p"/>
    <property type="match status" value="1"/>
</dbReference>